<gene>
    <name evidence="1" type="ORF">TPSB3V08_LOCUS15532</name>
</gene>
<reference evidence="1" key="1">
    <citation type="submission" date="2020-11" db="EMBL/GenBank/DDBJ databases">
        <authorList>
            <person name="Tran Van P."/>
        </authorList>
    </citation>
    <scope>NUCLEOTIDE SEQUENCE</scope>
</reference>
<proteinExistence type="predicted"/>
<name>A0A7R9HHY0_TIMPO</name>
<evidence type="ECO:0000313" key="1">
    <source>
        <dbReference type="EMBL" id="CAD7422117.1"/>
    </source>
</evidence>
<sequence>MRALLAKL</sequence>
<organism evidence="1">
    <name type="scientific">Timema poppense</name>
    <name type="common">Walking stick</name>
    <dbReference type="NCBI Taxonomy" id="170557"/>
    <lineage>
        <taxon>Eukaryota</taxon>
        <taxon>Metazoa</taxon>
        <taxon>Ecdysozoa</taxon>
        <taxon>Arthropoda</taxon>
        <taxon>Hexapoda</taxon>
        <taxon>Insecta</taxon>
        <taxon>Pterygota</taxon>
        <taxon>Neoptera</taxon>
        <taxon>Polyneoptera</taxon>
        <taxon>Phasmatodea</taxon>
        <taxon>Timematodea</taxon>
        <taxon>Timematoidea</taxon>
        <taxon>Timematidae</taxon>
        <taxon>Timema</taxon>
    </lineage>
</organism>
<accession>A0A7R9HHY0</accession>
<dbReference type="EMBL" id="OD082968">
    <property type="protein sequence ID" value="CAD7422117.1"/>
    <property type="molecule type" value="Genomic_DNA"/>
</dbReference>
<protein>
    <submittedName>
        <fullName evidence="1">Uncharacterized protein</fullName>
    </submittedName>
</protein>